<feature type="compositionally biased region" description="Polar residues" evidence="1">
    <location>
        <begin position="15"/>
        <end position="33"/>
    </location>
</feature>
<feature type="region of interest" description="Disordered" evidence="1">
    <location>
        <begin position="115"/>
        <end position="134"/>
    </location>
</feature>
<accession>A0A167K8U6</accession>
<feature type="region of interest" description="Disordered" evidence="1">
    <location>
        <begin position="1"/>
        <end position="60"/>
    </location>
</feature>
<keyword evidence="4" id="KW-1185">Reference proteome</keyword>
<feature type="region of interest" description="Disordered" evidence="1">
    <location>
        <begin position="81"/>
        <end position="106"/>
    </location>
</feature>
<name>A0A167K8U6_PHYB8</name>
<dbReference type="PANTHER" id="PTHR12673">
    <property type="entry name" value="FACIOGENITAL DYSPLASIA PROTEIN"/>
    <property type="match status" value="1"/>
</dbReference>
<feature type="compositionally biased region" description="Acidic residues" evidence="1">
    <location>
        <begin position="166"/>
        <end position="177"/>
    </location>
</feature>
<feature type="domain" description="DH" evidence="2">
    <location>
        <begin position="336"/>
        <end position="545"/>
    </location>
</feature>
<gene>
    <name evidence="3" type="ORF">PHYBLDRAFT_151406</name>
</gene>
<dbReference type="PANTHER" id="PTHR12673:SF159">
    <property type="entry name" value="LD03170P"/>
    <property type="match status" value="1"/>
</dbReference>
<dbReference type="InterPro" id="IPR035899">
    <property type="entry name" value="DBL_dom_sf"/>
</dbReference>
<dbReference type="AlphaFoldDB" id="A0A167K8U6"/>
<dbReference type="SMART" id="SM00325">
    <property type="entry name" value="RhoGEF"/>
    <property type="match status" value="1"/>
</dbReference>
<dbReference type="GeneID" id="28993586"/>
<sequence length="548" mass="61986">MPNTSQDSKSKTSRFRMSTQSRPFSRLYRSQSGYPDIKYPNDSTNSTDSIDISNSDRRKPVFRRLHKAYKSLLTNFTIKKSSSTPLKPTEPQSSISPQPSISQMAQTAPIPRIQLVPSSSTPQKPTHNPLFSQSAVEPVTTVPFYTPKARPFSQFIGISCMNEDNAKEEEEEEEEEEAKANDEDGHEIDDDHDNDNEEPNDSSIIVTCPVDIISTTSSSSSSLHTEDFLGPQLESTPTTFNDLRVLSDPYSLTFTFTPIKNLETPKTFASRIDFIPILPLRTRSAALRKSDIQQQKALAVWKKSIIELQQKTYSQSLISDIHHQRLTLPETKRTALVNFILHEIVTTEQSYHQLLTLIETRHMREMVQASKEKVPLVKSTDIPVLFGHLPVLLALSNQILEAFKAQPPPPPPPHTSASTITIPTPTPTPAWQPWSVPVGQTFCSLSQPLVIFLQYAIHYRTHSRIIQKACNNTVFTKIDQKTLRRRDTNRLGMSDFLIAPIQRVPRYCMLLKDLLKYTDRSDKDHEPLTRALCTLTGLVMAMNHDQPL</sequence>
<dbReference type="Proteomes" id="UP000077315">
    <property type="component" value="Unassembled WGS sequence"/>
</dbReference>
<dbReference type="RefSeq" id="XP_018285538.1">
    <property type="nucleotide sequence ID" value="XM_018432680.1"/>
</dbReference>
<evidence type="ECO:0000256" key="1">
    <source>
        <dbReference type="SAM" id="MobiDB-lite"/>
    </source>
</evidence>
<proteinExistence type="predicted"/>
<dbReference type="OrthoDB" id="660555at2759"/>
<dbReference type="InterPro" id="IPR000219">
    <property type="entry name" value="DH_dom"/>
</dbReference>
<dbReference type="InParanoid" id="A0A167K8U6"/>
<feature type="region of interest" description="Disordered" evidence="1">
    <location>
        <begin position="163"/>
        <end position="202"/>
    </location>
</feature>
<protein>
    <recommendedName>
        <fullName evidence="2">DH domain-containing protein</fullName>
    </recommendedName>
</protein>
<feature type="compositionally biased region" description="Acidic residues" evidence="1">
    <location>
        <begin position="184"/>
        <end position="200"/>
    </location>
</feature>
<dbReference type="GO" id="GO:0005085">
    <property type="term" value="F:guanyl-nucleotide exchange factor activity"/>
    <property type="evidence" value="ECO:0007669"/>
    <property type="project" value="InterPro"/>
</dbReference>
<reference evidence="4" key="1">
    <citation type="submission" date="2015-06" db="EMBL/GenBank/DDBJ databases">
        <title>Expansion of signal transduction pathways in fungi by whole-genome duplication.</title>
        <authorList>
            <consortium name="DOE Joint Genome Institute"/>
            <person name="Corrochano L.M."/>
            <person name="Kuo A."/>
            <person name="Marcet-Houben M."/>
            <person name="Polaino S."/>
            <person name="Salamov A."/>
            <person name="Villalobos J.M."/>
            <person name="Alvarez M.I."/>
            <person name="Avalos J."/>
            <person name="Benito E.P."/>
            <person name="Benoit I."/>
            <person name="Burger G."/>
            <person name="Camino L.P."/>
            <person name="Canovas D."/>
            <person name="Cerda-Olmedo E."/>
            <person name="Cheng J.-F."/>
            <person name="Dominguez A."/>
            <person name="Elias M."/>
            <person name="Eslava A.P."/>
            <person name="Glaser F."/>
            <person name="Grimwood J."/>
            <person name="Gutierrez G."/>
            <person name="Heitman J."/>
            <person name="Henrissat B."/>
            <person name="Iturriaga E.A."/>
            <person name="Lang B.F."/>
            <person name="Lavin J.L."/>
            <person name="Lee S."/>
            <person name="Li W."/>
            <person name="Lindquist E."/>
            <person name="Lopez-Garcia S."/>
            <person name="Luque E.M."/>
            <person name="Marcos A.T."/>
            <person name="Martin J."/>
            <person name="McCluskey K."/>
            <person name="Medina H.R."/>
            <person name="Miralles-Duran A."/>
            <person name="Miyazaki A."/>
            <person name="Munoz-Torres E."/>
            <person name="Oguiza J.A."/>
            <person name="Ohm R."/>
            <person name="Olmedo M."/>
            <person name="Orejas M."/>
            <person name="Ortiz-Castellanos L."/>
            <person name="Pisabarro A.G."/>
            <person name="Rodriguez-Romero J."/>
            <person name="Ruiz-Herrera J."/>
            <person name="Ruiz-Vazquez R."/>
            <person name="Sanz C."/>
            <person name="Schackwitz W."/>
            <person name="Schmutz J."/>
            <person name="Shahriari M."/>
            <person name="Shelest E."/>
            <person name="Silva-Franco F."/>
            <person name="Soanes D."/>
            <person name="Syed K."/>
            <person name="Tagua V.G."/>
            <person name="Talbot N.J."/>
            <person name="Thon M."/>
            <person name="De vries R.P."/>
            <person name="Wiebenga A."/>
            <person name="Yadav J.S."/>
            <person name="Braun E.L."/>
            <person name="Baker S."/>
            <person name="Garre V."/>
            <person name="Horwitz B."/>
            <person name="Torres-Martinez S."/>
            <person name="Idnurm A."/>
            <person name="Herrera-Estrella A."/>
            <person name="Gabaldon T."/>
            <person name="Grigoriev I.V."/>
        </authorList>
    </citation>
    <scope>NUCLEOTIDE SEQUENCE [LARGE SCALE GENOMIC DNA]</scope>
    <source>
        <strain evidence="4">NRRL 1555(-)</strain>
    </source>
</reference>
<feature type="compositionally biased region" description="Low complexity" evidence="1">
    <location>
        <begin position="91"/>
        <end position="103"/>
    </location>
</feature>
<dbReference type="EMBL" id="KV440999">
    <property type="protein sequence ID" value="OAD67498.1"/>
    <property type="molecule type" value="Genomic_DNA"/>
</dbReference>
<evidence type="ECO:0000313" key="4">
    <source>
        <dbReference type="Proteomes" id="UP000077315"/>
    </source>
</evidence>
<dbReference type="InterPro" id="IPR051092">
    <property type="entry name" value="FYVE_RhoGEF_PH"/>
</dbReference>
<dbReference type="Pfam" id="PF00621">
    <property type="entry name" value="RhoGEF"/>
    <property type="match status" value="1"/>
</dbReference>
<dbReference type="VEuPathDB" id="FungiDB:PHYBLDRAFT_151406"/>
<dbReference type="Gene3D" id="1.20.900.10">
    <property type="entry name" value="Dbl homology (DH) domain"/>
    <property type="match status" value="1"/>
</dbReference>
<evidence type="ECO:0000259" key="2">
    <source>
        <dbReference type="PROSITE" id="PS50010"/>
    </source>
</evidence>
<dbReference type="SUPFAM" id="SSF48065">
    <property type="entry name" value="DBL homology domain (DH-domain)"/>
    <property type="match status" value="1"/>
</dbReference>
<dbReference type="GO" id="GO:0005737">
    <property type="term" value="C:cytoplasm"/>
    <property type="evidence" value="ECO:0007669"/>
    <property type="project" value="TreeGrafter"/>
</dbReference>
<feature type="compositionally biased region" description="Polar residues" evidence="1">
    <location>
        <begin position="116"/>
        <end position="134"/>
    </location>
</feature>
<dbReference type="PROSITE" id="PS50010">
    <property type="entry name" value="DH_2"/>
    <property type="match status" value="1"/>
</dbReference>
<feature type="compositionally biased region" description="Low complexity" evidence="1">
    <location>
        <begin position="41"/>
        <end position="53"/>
    </location>
</feature>
<evidence type="ECO:0000313" key="3">
    <source>
        <dbReference type="EMBL" id="OAD67498.1"/>
    </source>
</evidence>
<organism evidence="3 4">
    <name type="scientific">Phycomyces blakesleeanus (strain ATCC 8743b / DSM 1359 / FGSC 10004 / NBRC 33097 / NRRL 1555)</name>
    <dbReference type="NCBI Taxonomy" id="763407"/>
    <lineage>
        <taxon>Eukaryota</taxon>
        <taxon>Fungi</taxon>
        <taxon>Fungi incertae sedis</taxon>
        <taxon>Mucoromycota</taxon>
        <taxon>Mucoromycotina</taxon>
        <taxon>Mucoromycetes</taxon>
        <taxon>Mucorales</taxon>
        <taxon>Phycomycetaceae</taxon>
        <taxon>Phycomyces</taxon>
    </lineage>
</organism>